<dbReference type="GO" id="GO:0006508">
    <property type="term" value="P:proteolysis"/>
    <property type="evidence" value="ECO:0007669"/>
    <property type="project" value="InterPro"/>
</dbReference>
<dbReference type="InterPro" id="IPR001375">
    <property type="entry name" value="Peptidase_S9_cat"/>
</dbReference>
<dbReference type="PANTHER" id="PTHR48081">
    <property type="entry name" value="AB HYDROLASE SUPERFAMILY PROTEIN C4A8.06C"/>
    <property type="match status" value="1"/>
</dbReference>
<feature type="domain" description="Peptidase S9 prolyl oligopeptidase catalytic" evidence="2">
    <location>
        <begin position="241"/>
        <end position="314"/>
    </location>
</feature>
<evidence type="ECO:0000256" key="1">
    <source>
        <dbReference type="ARBA" id="ARBA00022801"/>
    </source>
</evidence>
<dbReference type="OrthoDB" id="9794725at2"/>
<evidence type="ECO:0000313" key="5">
    <source>
        <dbReference type="Proteomes" id="UP000317648"/>
    </source>
</evidence>
<evidence type="ECO:0000259" key="3">
    <source>
        <dbReference type="Pfam" id="PF20434"/>
    </source>
</evidence>
<sequence>MFEPASHHHLLRQSPRFRMTLTLGLITLTLLFLAALPALAGEAEVVTLWPGEPPGPAALVDGKEVDRQQPDDRLVGGHTVMKLANIAAPTMHVYLPPADKANGAACLVCPGGGFSILAWDLEGVEAAEWLNSLGVAAIILKYRVPTRAHGAPGNWQGPVNDAQRALSLIRSRAQEWRIDPQRIGVLGFSAGGQTAALTAVKAGKRLYPAVDAADEFPCGVDFALLVYTGGVVDADGNLQDAYAVDKATPPMFFVHAADDRVTCLASVALFTALKKAGVPAELHIYRSGGHGYGLRPTDEAVTHWPLRAAAWLKESGFLKH</sequence>
<dbReference type="Pfam" id="PF20434">
    <property type="entry name" value="BD-FAE"/>
    <property type="match status" value="1"/>
</dbReference>
<dbReference type="Gene3D" id="3.40.50.1820">
    <property type="entry name" value="alpha/beta hydrolase"/>
    <property type="match status" value="1"/>
</dbReference>
<dbReference type="AlphaFoldDB" id="A0A518DLT5"/>
<dbReference type="RefSeq" id="WP_145049082.1">
    <property type="nucleotide sequence ID" value="NZ_CP036433.1"/>
</dbReference>
<dbReference type="EMBL" id="CP036433">
    <property type="protein sequence ID" value="QDU92808.1"/>
    <property type="molecule type" value="Genomic_DNA"/>
</dbReference>
<gene>
    <name evidence="4" type="primary">axeA1_2</name>
    <name evidence="4" type="ORF">Pla8534_05810</name>
</gene>
<protein>
    <submittedName>
        <fullName evidence="4">Acetylxylan esterase</fullName>
        <ecNumber evidence="4">3.1.1.72</ecNumber>
    </submittedName>
</protein>
<reference evidence="4 5" key="1">
    <citation type="submission" date="2019-02" db="EMBL/GenBank/DDBJ databases">
        <title>Deep-cultivation of Planctomycetes and their phenomic and genomic characterization uncovers novel biology.</title>
        <authorList>
            <person name="Wiegand S."/>
            <person name="Jogler M."/>
            <person name="Boedeker C."/>
            <person name="Pinto D."/>
            <person name="Vollmers J."/>
            <person name="Rivas-Marin E."/>
            <person name="Kohn T."/>
            <person name="Peeters S.H."/>
            <person name="Heuer A."/>
            <person name="Rast P."/>
            <person name="Oberbeckmann S."/>
            <person name="Bunk B."/>
            <person name="Jeske O."/>
            <person name="Meyerdierks A."/>
            <person name="Storesund J.E."/>
            <person name="Kallscheuer N."/>
            <person name="Luecker S."/>
            <person name="Lage O.M."/>
            <person name="Pohl T."/>
            <person name="Merkel B.J."/>
            <person name="Hornburger P."/>
            <person name="Mueller R.-W."/>
            <person name="Bruemmer F."/>
            <person name="Labrenz M."/>
            <person name="Spormann A.M."/>
            <person name="Op den Camp H."/>
            <person name="Overmann J."/>
            <person name="Amann R."/>
            <person name="Jetten M.S.M."/>
            <person name="Mascher T."/>
            <person name="Medema M.H."/>
            <person name="Devos D.P."/>
            <person name="Kaster A.-K."/>
            <person name="Ovreas L."/>
            <person name="Rohde M."/>
            <person name="Galperin M.Y."/>
            <person name="Jogler C."/>
        </authorList>
    </citation>
    <scope>NUCLEOTIDE SEQUENCE [LARGE SCALE GENOMIC DNA]</scope>
    <source>
        <strain evidence="4 5">Pla85_3_4</strain>
    </source>
</reference>
<dbReference type="EC" id="3.1.1.72" evidence="4"/>
<dbReference type="GO" id="GO:0008236">
    <property type="term" value="F:serine-type peptidase activity"/>
    <property type="evidence" value="ECO:0007669"/>
    <property type="project" value="InterPro"/>
</dbReference>
<dbReference type="Proteomes" id="UP000317648">
    <property type="component" value="Chromosome"/>
</dbReference>
<keyword evidence="1 4" id="KW-0378">Hydrolase</keyword>
<proteinExistence type="predicted"/>
<feature type="domain" description="BD-FAE-like" evidence="3">
    <location>
        <begin position="91"/>
        <end position="205"/>
    </location>
</feature>
<dbReference type="InterPro" id="IPR049492">
    <property type="entry name" value="BD-FAE-like_dom"/>
</dbReference>
<name>A0A518DLT5_9BACT</name>
<evidence type="ECO:0000259" key="2">
    <source>
        <dbReference type="Pfam" id="PF00326"/>
    </source>
</evidence>
<dbReference type="GO" id="GO:0046555">
    <property type="term" value="F:acetylxylan esterase activity"/>
    <property type="evidence" value="ECO:0007669"/>
    <property type="project" value="UniProtKB-EC"/>
</dbReference>
<dbReference type="InterPro" id="IPR050300">
    <property type="entry name" value="GDXG_lipolytic_enzyme"/>
</dbReference>
<dbReference type="PANTHER" id="PTHR48081:SF6">
    <property type="entry name" value="PEPTIDASE S9 PROLYL OLIGOPEPTIDASE CATALYTIC DOMAIN-CONTAINING PROTEIN"/>
    <property type="match status" value="1"/>
</dbReference>
<dbReference type="KEGG" id="lcre:Pla8534_05810"/>
<evidence type="ECO:0000313" key="4">
    <source>
        <dbReference type="EMBL" id="QDU92808.1"/>
    </source>
</evidence>
<dbReference type="InterPro" id="IPR029058">
    <property type="entry name" value="AB_hydrolase_fold"/>
</dbReference>
<keyword evidence="5" id="KW-1185">Reference proteome</keyword>
<organism evidence="4 5">
    <name type="scientific">Lignipirellula cremea</name>
    <dbReference type="NCBI Taxonomy" id="2528010"/>
    <lineage>
        <taxon>Bacteria</taxon>
        <taxon>Pseudomonadati</taxon>
        <taxon>Planctomycetota</taxon>
        <taxon>Planctomycetia</taxon>
        <taxon>Pirellulales</taxon>
        <taxon>Pirellulaceae</taxon>
        <taxon>Lignipirellula</taxon>
    </lineage>
</organism>
<dbReference type="SUPFAM" id="SSF53474">
    <property type="entry name" value="alpha/beta-Hydrolases"/>
    <property type="match status" value="1"/>
</dbReference>
<dbReference type="Pfam" id="PF00326">
    <property type="entry name" value="Peptidase_S9"/>
    <property type="match status" value="1"/>
</dbReference>
<accession>A0A518DLT5</accession>